<gene>
    <name evidence="1" type="ORF">LCGC14_2379530</name>
</gene>
<evidence type="ECO:0000313" key="1">
    <source>
        <dbReference type="EMBL" id="KKL28001.1"/>
    </source>
</evidence>
<name>A0A0F9EDS4_9ZZZZ</name>
<proteinExistence type="predicted"/>
<dbReference type="AlphaFoldDB" id="A0A0F9EDS4"/>
<accession>A0A0F9EDS4</accession>
<dbReference type="EMBL" id="LAZR01035256">
    <property type="protein sequence ID" value="KKL28001.1"/>
    <property type="molecule type" value="Genomic_DNA"/>
</dbReference>
<sequence>MPVSEFGQVVLDANPSPDVHVDGVPYAEAFANSPAAQLQKRELVMTDPMRPDIFSKESMKAKAPSFTSTQMNQAQAEGLITGRPDIVESQFEAKLQGKATVDDDLIQSFMDTHNDEFDTDRTLIESLMELPPEEKNAAVLKEISRRSAHEYTARQALLIHASYNGLGNKPSGFIDTYKRSLTPQELAGLGDQLKQRQRDQLDYAVGRIYAQTDMGNIGEATLKAISGDLTPIYAVTARIAVRNVALDLLNVEVKGIRAYLPGEQTQEARDAFVKLSPEEQLQFVADLRQAFESLTDGKYARPMNQYLIMEAVTELFTPALLEENDPKARAVRVIQNLAVGLELVYSAGVITRLGGKAMSLARRANDVNKTRTAAKVAGNNKLVALVDEDMLSASRRYDLTPEEAAQVHYPSPDDIAPNREVLTDSTIEVLERSAALDARIMRAANESSIETLR</sequence>
<comment type="caution">
    <text evidence="1">The sequence shown here is derived from an EMBL/GenBank/DDBJ whole genome shotgun (WGS) entry which is preliminary data.</text>
</comment>
<organism evidence="1">
    <name type="scientific">marine sediment metagenome</name>
    <dbReference type="NCBI Taxonomy" id="412755"/>
    <lineage>
        <taxon>unclassified sequences</taxon>
        <taxon>metagenomes</taxon>
        <taxon>ecological metagenomes</taxon>
    </lineage>
</organism>
<feature type="non-terminal residue" evidence="1">
    <location>
        <position position="453"/>
    </location>
</feature>
<protein>
    <submittedName>
        <fullName evidence="1">Uncharacterized protein</fullName>
    </submittedName>
</protein>
<reference evidence="1" key="1">
    <citation type="journal article" date="2015" name="Nature">
        <title>Complex archaea that bridge the gap between prokaryotes and eukaryotes.</title>
        <authorList>
            <person name="Spang A."/>
            <person name="Saw J.H."/>
            <person name="Jorgensen S.L."/>
            <person name="Zaremba-Niedzwiedzka K."/>
            <person name="Martijn J."/>
            <person name="Lind A.E."/>
            <person name="van Eijk R."/>
            <person name="Schleper C."/>
            <person name="Guy L."/>
            <person name="Ettema T.J."/>
        </authorList>
    </citation>
    <scope>NUCLEOTIDE SEQUENCE</scope>
</reference>